<evidence type="ECO:0000313" key="3">
    <source>
        <dbReference type="EMBL" id="BCB81456.1"/>
    </source>
</evidence>
<evidence type="ECO:0000259" key="1">
    <source>
        <dbReference type="Pfam" id="PF13649"/>
    </source>
</evidence>
<feature type="domain" description="THUMP-like" evidence="2">
    <location>
        <begin position="314"/>
        <end position="386"/>
    </location>
</feature>
<sequence>MNSEQLAALRTPEGVKALATAAELAGGDPLAAAAALRGSGVPADLAAAALTQAELRRRAVGKFGADADRMFFTRAGLEQATRSAVASRRAARLRAAGARTLADLGCGIGADAIAAARAGIEVYAVEADPGTAMVAAANAEVLGLAGITVVTGDATAADLSGVDAVFCDPARRREGRRVFDPAAYSPPWDFVAALPERVPRTVLKLAPGIDHGLVPPGAEAEWVSVRGEVVEAAFWCGPLAEVPRRSTLLGVAELTGSGEAKAPVGAVGPYLYDPDGAVVRAHLVAEFAAAVGGHLADPEIAYVYADTPAPTPYARCLKIEEVLPFSLKRLRALLRARGVGRLEILKRGSALEPERLRRDLRLAGPAAASLVLTRVAGAPTALVCEPV</sequence>
<name>A0A6F8Y5R5_9ACTN</name>
<dbReference type="AlphaFoldDB" id="A0A6F8Y5R5"/>
<dbReference type="Pfam" id="PF13649">
    <property type="entry name" value="Methyltransf_25"/>
    <property type="match status" value="1"/>
</dbReference>
<dbReference type="SUPFAM" id="SSF53335">
    <property type="entry name" value="S-adenosyl-L-methionine-dependent methyltransferases"/>
    <property type="match status" value="1"/>
</dbReference>
<dbReference type="KEGG" id="pfla:Pflav_078660"/>
<reference evidence="3 4" key="2">
    <citation type="submission" date="2020-03" db="EMBL/GenBank/DDBJ databases">
        <authorList>
            <person name="Ichikawa N."/>
            <person name="Kimura A."/>
            <person name="Kitahashi Y."/>
            <person name="Uohara A."/>
        </authorList>
    </citation>
    <scope>NUCLEOTIDE SEQUENCE [LARGE SCALE GENOMIC DNA]</scope>
    <source>
        <strain evidence="3 4">NBRC 107702</strain>
    </source>
</reference>
<dbReference type="PANTHER" id="PTHR14741:SF32">
    <property type="entry name" value="TRIMETHYLGUANOSINE SYNTHASE"/>
    <property type="match status" value="1"/>
</dbReference>
<dbReference type="Proteomes" id="UP000502508">
    <property type="component" value="Chromosome"/>
</dbReference>
<keyword evidence="4" id="KW-1185">Reference proteome</keyword>
<dbReference type="InterPro" id="IPR041497">
    <property type="entry name" value="Thump-like"/>
</dbReference>
<dbReference type="Gene3D" id="3.40.50.150">
    <property type="entry name" value="Vaccinia Virus protein VP39"/>
    <property type="match status" value="1"/>
</dbReference>
<dbReference type="PANTHER" id="PTHR14741">
    <property type="entry name" value="S-ADENOSYLMETHIONINE-DEPENDENT METHYLTRANSFERASE RELATED"/>
    <property type="match status" value="1"/>
</dbReference>
<gene>
    <name evidence="3" type="ORF">Pflav_078660</name>
</gene>
<dbReference type="InterPro" id="IPR029063">
    <property type="entry name" value="SAM-dependent_MTases_sf"/>
</dbReference>
<evidence type="ECO:0000313" key="4">
    <source>
        <dbReference type="Proteomes" id="UP000502508"/>
    </source>
</evidence>
<evidence type="ECO:0000259" key="2">
    <source>
        <dbReference type="Pfam" id="PF18096"/>
    </source>
</evidence>
<dbReference type="InterPro" id="IPR041698">
    <property type="entry name" value="Methyltransf_25"/>
</dbReference>
<feature type="domain" description="Methyltransferase" evidence="1">
    <location>
        <begin position="103"/>
        <end position="167"/>
    </location>
</feature>
<proteinExistence type="predicted"/>
<dbReference type="GO" id="GO:0008168">
    <property type="term" value="F:methyltransferase activity"/>
    <property type="evidence" value="ECO:0007669"/>
    <property type="project" value="UniProtKB-KW"/>
</dbReference>
<keyword evidence="3" id="KW-0489">Methyltransferase</keyword>
<accession>A0A6F8Y5R5</accession>
<reference evidence="3 4" key="1">
    <citation type="submission" date="2020-03" db="EMBL/GenBank/DDBJ databases">
        <title>Whole genome shotgun sequence of Phytohabitans flavus NBRC 107702.</title>
        <authorList>
            <person name="Komaki H."/>
            <person name="Tamura T."/>
        </authorList>
    </citation>
    <scope>NUCLEOTIDE SEQUENCE [LARGE SCALE GENOMIC DNA]</scope>
    <source>
        <strain evidence="3 4">NBRC 107702</strain>
    </source>
</reference>
<protein>
    <submittedName>
        <fullName evidence="3">Methyltransferase</fullName>
    </submittedName>
</protein>
<dbReference type="Pfam" id="PF18096">
    <property type="entry name" value="Thump_like"/>
    <property type="match status" value="1"/>
</dbReference>
<organism evidence="3 4">
    <name type="scientific">Phytohabitans flavus</name>
    <dbReference type="NCBI Taxonomy" id="1076124"/>
    <lineage>
        <taxon>Bacteria</taxon>
        <taxon>Bacillati</taxon>
        <taxon>Actinomycetota</taxon>
        <taxon>Actinomycetes</taxon>
        <taxon>Micromonosporales</taxon>
        <taxon>Micromonosporaceae</taxon>
    </lineage>
</organism>
<dbReference type="RefSeq" id="WP_173041307.1">
    <property type="nucleotide sequence ID" value="NZ_AP022870.1"/>
</dbReference>
<keyword evidence="3" id="KW-0808">Transferase</keyword>
<dbReference type="GO" id="GO:0032259">
    <property type="term" value="P:methylation"/>
    <property type="evidence" value="ECO:0007669"/>
    <property type="project" value="UniProtKB-KW"/>
</dbReference>
<dbReference type="EMBL" id="AP022870">
    <property type="protein sequence ID" value="BCB81456.1"/>
    <property type="molecule type" value="Genomic_DNA"/>
</dbReference>